<evidence type="ECO:0000256" key="4">
    <source>
        <dbReference type="ARBA" id="ARBA00021061"/>
    </source>
</evidence>
<evidence type="ECO:0000256" key="7">
    <source>
        <dbReference type="ARBA" id="ARBA00022853"/>
    </source>
</evidence>
<dbReference type="EMBL" id="OW240913">
    <property type="protein sequence ID" value="CAH2252650.1"/>
    <property type="molecule type" value="Genomic_DNA"/>
</dbReference>
<dbReference type="InterPro" id="IPR029424">
    <property type="entry name" value="MMS22L_C"/>
</dbReference>
<evidence type="ECO:0000256" key="1">
    <source>
        <dbReference type="ARBA" id="ARBA00004123"/>
    </source>
</evidence>
<evidence type="ECO:0000256" key="11">
    <source>
        <dbReference type="ARBA" id="ARBA00045147"/>
    </source>
</evidence>
<dbReference type="PANTHER" id="PTHR28547:SF1">
    <property type="entry name" value="PROTEIN MMS22-LIKE"/>
    <property type="match status" value="1"/>
</dbReference>
<dbReference type="GO" id="GO:0031297">
    <property type="term" value="P:replication fork processing"/>
    <property type="evidence" value="ECO:0007669"/>
    <property type="project" value="InterPro"/>
</dbReference>
<keyword evidence="15" id="KW-1185">Reference proteome</keyword>
<evidence type="ECO:0000256" key="5">
    <source>
        <dbReference type="ARBA" id="ARBA00022454"/>
    </source>
</evidence>
<name>A0AAD1RFX1_PELCU</name>
<evidence type="ECO:0000313" key="15">
    <source>
        <dbReference type="Proteomes" id="UP001295444"/>
    </source>
</evidence>
<dbReference type="GO" id="GO:0043596">
    <property type="term" value="C:nuclear replication fork"/>
    <property type="evidence" value="ECO:0007669"/>
    <property type="project" value="TreeGrafter"/>
</dbReference>
<evidence type="ECO:0000313" key="14">
    <source>
        <dbReference type="EMBL" id="CAH2252650.1"/>
    </source>
</evidence>
<protein>
    <recommendedName>
        <fullName evidence="4">Protein MMS22-like</fullName>
    </recommendedName>
    <alternativeName>
        <fullName evidence="10">Methyl methanesulfonate-sensitivity protein 22-like</fullName>
    </alternativeName>
</protein>
<dbReference type="GO" id="GO:0000724">
    <property type="term" value="P:double-strand break repair via homologous recombination"/>
    <property type="evidence" value="ECO:0007669"/>
    <property type="project" value="InterPro"/>
</dbReference>
<evidence type="ECO:0000256" key="9">
    <source>
        <dbReference type="ARBA" id="ARBA00023242"/>
    </source>
</evidence>
<comment type="subcellular location">
    <subcellularLocation>
        <location evidence="2">Chromosome</location>
    </subcellularLocation>
    <subcellularLocation>
        <location evidence="1">Nucleus</location>
    </subcellularLocation>
</comment>
<dbReference type="InterPro" id="IPR029425">
    <property type="entry name" value="MMS22L_N"/>
</dbReference>
<dbReference type="Pfam" id="PF14911">
    <property type="entry name" value="MMS22L_C"/>
    <property type="match status" value="1"/>
</dbReference>
<proteinExistence type="inferred from homology"/>
<accession>A0AAD1RFX1</accession>
<evidence type="ECO:0000256" key="3">
    <source>
        <dbReference type="ARBA" id="ARBA00006585"/>
    </source>
</evidence>
<comment type="similarity">
    <text evidence="3">Belongs to the MMS22 family. MMS22L subfamily.</text>
</comment>
<dbReference type="GO" id="GO:0006325">
    <property type="term" value="P:chromatin organization"/>
    <property type="evidence" value="ECO:0007669"/>
    <property type="project" value="UniProtKB-KW"/>
</dbReference>
<dbReference type="InterPro" id="IPR016024">
    <property type="entry name" value="ARM-type_fold"/>
</dbReference>
<sequence length="1239" mass="140486">MSEDFSGSMTPPLSPYVTESLELEGDEECALPRFSCVSDSCRDGGKSFSMESYLTAGSLKRLLLRLDPSPTDFESDTVEIFGFQWVTETSLVESTDLLFGMLRQKLGTLESLSQPLSYDFGQVGSIHAEADEIRNQCIRFLHYVKVFIYRYVEPPKQLDDIHVHPYEELETQLPSKLIEELHGLILYIGHLHELPSSLLGAFTIQHHGKVLPATWHLLHLHLDIHWSILEILHLLGEKMQGQIVYAHQFINLIGENLTSVSLFESHCENLVCDLIGLAASRYTKVRPSDALNSHPYPCVCIKELWVLIIQFLDYRSKGSSSECFWDLINKLLRNLLQESSGTEAHQIFRVVQCKDSLGLCWWFISHLSSLYKFDRNGSQEELIQTVSNWKFVEELLKKSSYVQSSILEDQLRMHLQCCLFLCGIWEPHLPTVTILWEYYSKNLNSSFNISWLGVKVLASVSKTPYSMLEVVKCCCADEQNADLYKTDNSYLIFLRIMARLMKKAKDSSGTHPWKQIKGRIYSKFHQKKMQELTEVGLQNFFTLFLLLATVAETEDVASRVLDLLNCLVPSHINTAQRNLVWRGNFAFLLIFVEKNMDISALAEKLSHSFRETAKEFLVSKGDYGQKHTLWTLLSTYVDGVQEVFETSHYLQLSEEKLLNDGFSMLLPACRESELSAVLNFLQTAVSRLRSVHSRAAQGHWNAGPLAHSLAVVKERHLAVAGALWRNFFPFLKSLRLSQTPPSQLADTVAAYTLLALDMPSSAPSELQPQPVVSMMQLFGWDDMITPQLVSRYLSHLMPNRTLIEALSGIGFSSYQALTLRAWIRCVLQMFIDQPVGVVIRTDSEQTSVLTEQLREITRLAFKLPEVGSILSKGQIEPKCYKQDPKSALLQFIKAAGVTYCGLQTLADKSSMVSKCLEYIGDILKYVKPYLSKKEPMEGLQITYRTIGCLVRHWALILATSKAQQLLFRIIDSLLLPHALFQQDKSLPASLLSAIRESLPLFLQGLSIIASQSQSQGAYVKQQLKTIIQQYFGRFLPSAPSVSVTWIHPMVLAVCDPAQSTHTVHLRRTVMQILSECHLQFKGHAPPPRLASILSFILDVFKRTKSIDTGDVEYILPSVLKCLLLVNEPQVRTLSTDVLQHMVEGFQFPSEEESTTPITLVLRKFIQQNITMYDHQIYSILETISVLDQHLVISLIPTVTQSLKESEHKRGLGRNASSRESYRRLLSQLGEHGQAELQKL</sequence>
<dbReference type="Proteomes" id="UP001295444">
    <property type="component" value="Chromosome 02"/>
</dbReference>
<evidence type="ECO:0000259" key="13">
    <source>
        <dbReference type="Pfam" id="PF14911"/>
    </source>
</evidence>
<keyword evidence="9" id="KW-0539">Nucleus</keyword>
<evidence type="ECO:0000256" key="10">
    <source>
        <dbReference type="ARBA" id="ARBA00033326"/>
    </source>
</evidence>
<evidence type="ECO:0000259" key="12">
    <source>
        <dbReference type="Pfam" id="PF14910"/>
    </source>
</evidence>
<comment type="function">
    <text evidence="11">Component of the MMS22L-TONSL complex, a complex that promotes homologous recombination-mediated repair of double-strand breaks (DSBs) at stalled or collapsed replication forks. The MMS22L-TONSL complex is required to maintain genome integrity during DNA replication. It mediates the assembly of RAD51 filaments on single-stranded DNA (ssDNA): the MMS22L-TONSL complex is recruited to DSBs following histone replacement by histone chaperones and eviction of the replication protein A complex (RPA/RP-A) from DSBs. Following recruitment to DSBs, the TONSL-MMS22L complex promotes recruitment of RAD51 filaments and subsequent homologous recombination. Within the complex, MMS22L acts by binding ssDNA.</text>
</comment>
<dbReference type="SUPFAM" id="SSF48371">
    <property type="entry name" value="ARM repeat"/>
    <property type="match status" value="1"/>
</dbReference>
<feature type="domain" description="Protein MMS22-like N-terminal" evidence="12">
    <location>
        <begin position="32"/>
        <end position="737"/>
    </location>
</feature>
<keyword evidence="8" id="KW-0234">DNA repair</keyword>
<dbReference type="PANTHER" id="PTHR28547">
    <property type="entry name" value="PROTEIN MMS22-LIKE"/>
    <property type="match status" value="1"/>
</dbReference>
<feature type="domain" description="MMS22-like C-terminal" evidence="13">
    <location>
        <begin position="851"/>
        <end position="1228"/>
    </location>
</feature>
<reference evidence="14" key="1">
    <citation type="submission" date="2022-03" db="EMBL/GenBank/DDBJ databases">
        <authorList>
            <person name="Alioto T."/>
            <person name="Alioto T."/>
            <person name="Gomez Garrido J."/>
        </authorList>
    </citation>
    <scope>NUCLEOTIDE SEQUENCE</scope>
</reference>
<gene>
    <name evidence="14" type="ORF">PECUL_23A014132</name>
</gene>
<keyword evidence="5" id="KW-0158">Chromosome</keyword>
<dbReference type="InterPro" id="IPR042320">
    <property type="entry name" value="MMS22-like"/>
</dbReference>
<keyword evidence="7" id="KW-0156">Chromatin regulator</keyword>
<evidence type="ECO:0000256" key="2">
    <source>
        <dbReference type="ARBA" id="ARBA00004286"/>
    </source>
</evidence>
<dbReference type="Pfam" id="PF14910">
    <property type="entry name" value="MMS22L_N"/>
    <property type="match status" value="1"/>
</dbReference>
<dbReference type="AlphaFoldDB" id="A0AAD1RFX1"/>
<keyword evidence="6" id="KW-0227">DNA damage</keyword>
<evidence type="ECO:0000256" key="6">
    <source>
        <dbReference type="ARBA" id="ARBA00022763"/>
    </source>
</evidence>
<organism evidence="14 15">
    <name type="scientific">Pelobates cultripes</name>
    <name type="common">Western spadefoot toad</name>
    <dbReference type="NCBI Taxonomy" id="61616"/>
    <lineage>
        <taxon>Eukaryota</taxon>
        <taxon>Metazoa</taxon>
        <taxon>Chordata</taxon>
        <taxon>Craniata</taxon>
        <taxon>Vertebrata</taxon>
        <taxon>Euteleostomi</taxon>
        <taxon>Amphibia</taxon>
        <taxon>Batrachia</taxon>
        <taxon>Anura</taxon>
        <taxon>Pelobatoidea</taxon>
        <taxon>Pelobatidae</taxon>
        <taxon>Pelobates</taxon>
    </lineage>
</organism>
<evidence type="ECO:0000256" key="8">
    <source>
        <dbReference type="ARBA" id="ARBA00023204"/>
    </source>
</evidence>